<evidence type="ECO:0000256" key="1">
    <source>
        <dbReference type="SAM" id="MobiDB-lite"/>
    </source>
</evidence>
<gene>
    <name evidence="2" type="ORF">ADEAN_000464400</name>
</gene>
<evidence type="ECO:0000313" key="3">
    <source>
        <dbReference type="Proteomes" id="UP000515908"/>
    </source>
</evidence>
<feature type="compositionally biased region" description="Basic and acidic residues" evidence="1">
    <location>
        <begin position="69"/>
        <end position="88"/>
    </location>
</feature>
<evidence type="ECO:0000313" key="2">
    <source>
        <dbReference type="EMBL" id="CAD2217166.1"/>
    </source>
</evidence>
<accession>A0A7G2CBI1</accession>
<sequence>MSNFFKRVFFNAVEKELSNSTLVQRAAQKAARMEREVTGEKLGLWAGAAARELSNDFNSLFGSAAPQDDASKGPTKVDAKPEKSRVTDHSNGGKK</sequence>
<proteinExistence type="predicted"/>
<protein>
    <submittedName>
        <fullName evidence="2">Uncharacterized protein</fullName>
    </submittedName>
</protein>
<keyword evidence="3" id="KW-1185">Reference proteome</keyword>
<name>A0A7G2CBI1_9TRYP</name>
<feature type="region of interest" description="Disordered" evidence="1">
    <location>
        <begin position="60"/>
        <end position="95"/>
    </location>
</feature>
<organism evidence="2 3">
    <name type="scientific">Angomonas deanei</name>
    <dbReference type="NCBI Taxonomy" id="59799"/>
    <lineage>
        <taxon>Eukaryota</taxon>
        <taxon>Discoba</taxon>
        <taxon>Euglenozoa</taxon>
        <taxon>Kinetoplastea</taxon>
        <taxon>Metakinetoplastina</taxon>
        <taxon>Trypanosomatida</taxon>
        <taxon>Trypanosomatidae</taxon>
        <taxon>Strigomonadinae</taxon>
        <taxon>Angomonas</taxon>
    </lineage>
</organism>
<dbReference type="VEuPathDB" id="TriTrypDB:ADEAN_000464400"/>
<reference evidence="2 3" key="1">
    <citation type="submission" date="2020-08" db="EMBL/GenBank/DDBJ databases">
        <authorList>
            <person name="Newling K."/>
            <person name="Davey J."/>
            <person name="Forrester S."/>
        </authorList>
    </citation>
    <scope>NUCLEOTIDE SEQUENCE [LARGE SCALE GENOMIC DNA]</scope>
    <source>
        <strain evidence="3">Crithidia deanei Carvalho (ATCC PRA-265)</strain>
    </source>
</reference>
<dbReference type="EMBL" id="LR877152">
    <property type="protein sequence ID" value="CAD2217166.1"/>
    <property type="molecule type" value="Genomic_DNA"/>
</dbReference>
<dbReference type="AlphaFoldDB" id="A0A7G2CBI1"/>
<dbReference type="Proteomes" id="UP000515908">
    <property type="component" value="Chromosome 08"/>
</dbReference>